<dbReference type="GO" id="GO:0051287">
    <property type="term" value="F:NAD binding"/>
    <property type="evidence" value="ECO:0007669"/>
    <property type="project" value="InterPro"/>
</dbReference>
<dbReference type="InterPro" id="IPR017476">
    <property type="entry name" value="UDP-Glc/GDP-Man"/>
</dbReference>
<dbReference type="Gene3D" id="3.40.50.720">
    <property type="entry name" value="NAD(P)-binding Rossmann-like Domain"/>
    <property type="match status" value="1"/>
</dbReference>
<proteinExistence type="predicted"/>
<dbReference type="Pfam" id="PF03720">
    <property type="entry name" value="UDPG_MGDP_dh_C"/>
    <property type="match status" value="1"/>
</dbReference>
<gene>
    <name evidence="2" type="ORF">S01H4_46877</name>
</gene>
<dbReference type="SUPFAM" id="SSF52413">
    <property type="entry name" value="UDP-glucose/GDP-mannose dehydrogenase C-terminal domain"/>
    <property type="match status" value="1"/>
</dbReference>
<organism evidence="2">
    <name type="scientific">marine sediment metagenome</name>
    <dbReference type="NCBI Taxonomy" id="412755"/>
    <lineage>
        <taxon>unclassified sequences</taxon>
        <taxon>metagenomes</taxon>
        <taxon>ecological metagenomes</taxon>
    </lineage>
</organism>
<protein>
    <recommendedName>
        <fullName evidence="1">UDP-glucose/GDP-mannose dehydrogenase C-terminal domain-containing protein</fullName>
    </recommendedName>
</protein>
<dbReference type="GO" id="GO:0016616">
    <property type="term" value="F:oxidoreductase activity, acting on the CH-OH group of donors, NAD or NADP as acceptor"/>
    <property type="evidence" value="ECO:0007669"/>
    <property type="project" value="InterPro"/>
</dbReference>
<dbReference type="InterPro" id="IPR036220">
    <property type="entry name" value="UDP-Glc/GDP-Man_DH_C_sf"/>
</dbReference>
<feature type="domain" description="UDP-glucose/GDP-mannose dehydrogenase C-terminal" evidence="1">
    <location>
        <begin position="98"/>
        <end position="179"/>
    </location>
</feature>
<sequence>RDVNIALANEFSIICDKLNINTNEMLTLANHHPRVNFLQPGIGVGGHCLAVDPWFIVNSCPEEAKLIRTAREINDYKPEYVANNIIEEAKKRNATSIVCLGLTYKPNIDDCRESPAVEIVRTLAHSNYNIVVVEPNINSLPECLTKFNNVTLQSRKTLSIKNSMVITLVNHDIFKSMDL</sequence>
<dbReference type="EMBL" id="BART01026244">
    <property type="protein sequence ID" value="GAG94572.1"/>
    <property type="molecule type" value="Genomic_DNA"/>
</dbReference>
<dbReference type="InterPro" id="IPR014026">
    <property type="entry name" value="UDP-Glc/GDP-Man_DH_dimer"/>
</dbReference>
<dbReference type="GO" id="GO:0016628">
    <property type="term" value="F:oxidoreductase activity, acting on the CH-CH group of donors, NAD or NADP as acceptor"/>
    <property type="evidence" value="ECO:0007669"/>
    <property type="project" value="InterPro"/>
</dbReference>
<dbReference type="PIRSF" id="PIRSF500136">
    <property type="entry name" value="UDP_ManNAc_DH"/>
    <property type="match status" value="1"/>
</dbReference>
<feature type="non-terminal residue" evidence="2">
    <location>
        <position position="1"/>
    </location>
</feature>
<dbReference type="InterPro" id="IPR014027">
    <property type="entry name" value="UDP-Glc/GDP-Man_DH_C"/>
</dbReference>
<evidence type="ECO:0000259" key="1">
    <source>
        <dbReference type="SMART" id="SM00984"/>
    </source>
</evidence>
<dbReference type="SUPFAM" id="SSF48179">
    <property type="entry name" value="6-phosphogluconate dehydrogenase C-terminal domain-like"/>
    <property type="match status" value="1"/>
</dbReference>
<accession>X1CNP8</accession>
<dbReference type="PANTHER" id="PTHR43491">
    <property type="entry name" value="UDP-N-ACETYL-D-MANNOSAMINE DEHYDROGENASE"/>
    <property type="match status" value="1"/>
</dbReference>
<dbReference type="SMART" id="SM00984">
    <property type="entry name" value="UDPG_MGDP_dh_C"/>
    <property type="match status" value="1"/>
</dbReference>
<dbReference type="GO" id="GO:0000271">
    <property type="term" value="P:polysaccharide biosynthetic process"/>
    <property type="evidence" value="ECO:0007669"/>
    <property type="project" value="InterPro"/>
</dbReference>
<name>X1CNP8_9ZZZZ</name>
<dbReference type="Pfam" id="PF00984">
    <property type="entry name" value="UDPG_MGDP_dh"/>
    <property type="match status" value="1"/>
</dbReference>
<comment type="caution">
    <text evidence="2">The sequence shown here is derived from an EMBL/GenBank/DDBJ whole genome shotgun (WGS) entry which is preliminary data.</text>
</comment>
<dbReference type="InterPro" id="IPR028359">
    <property type="entry name" value="UDP_ManNAc/GlcNAc_DH"/>
</dbReference>
<reference evidence="2" key="1">
    <citation type="journal article" date="2014" name="Front. Microbiol.">
        <title>High frequency of phylogenetically diverse reductive dehalogenase-homologous genes in deep subseafloor sedimentary metagenomes.</title>
        <authorList>
            <person name="Kawai M."/>
            <person name="Futagami T."/>
            <person name="Toyoda A."/>
            <person name="Takaki Y."/>
            <person name="Nishi S."/>
            <person name="Hori S."/>
            <person name="Arai W."/>
            <person name="Tsubouchi T."/>
            <person name="Morono Y."/>
            <person name="Uchiyama I."/>
            <person name="Ito T."/>
            <person name="Fujiyama A."/>
            <person name="Inagaki F."/>
            <person name="Takami H."/>
        </authorList>
    </citation>
    <scope>NUCLEOTIDE SEQUENCE</scope>
    <source>
        <strain evidence="2">Expedition CK06-06</strain>
    </source>
</reference>
<dbReference type="InterPro" id="IPR008927">
    <property type="entry name" value="6-PGluconate_DH-like_C_sf"/>
</dbReference>
<evidence type="ECO:0000313" key="2">
    <source>
        <dbReference type="EMBL" id="GAG94572.1"/>
    </source>
</evidence>
<dbReference type="PIRSF" id="PIRSF000124">
    <property type="entry name" value="UDPglc_GDPman_dh"/>
    <property type="match status" value="1"/>
</dbReference>
<dbReference type="AlphaFoldDB" id="X1CNP8"/>
<dbReference type="PANTHER" id="PTHR43491:SF1">
    <property type="entry name" value="UDP-N-ACETYL-D-MANNOSAMINE DEHYDROGENASE"/>
    <property type="match status" value="1"/>
</dbReference>